<dbReference type="Proteomes" id="UP000790709">
    <property type="component" value="Unassembled WGS sequence"/>
</dbReference>
<organism evidence="1 2">
    <name type="scientific">Leucogyrophana mollusca</name>
    <dbReference type="NCBI Taxonomy" id="85980"/>
    <lineage>
        <taxon>Eukaryota</taxon>
        <taxon>Fungi</taxon>
        <taxon>Dikarya</taxon>
        <taxon>Basidiomycota</taxon>
        <taxon>Agaricomycotina</taxon>
        <taxon>Agaricomycetes</taxon>
        <taxon>Agaricomycetidae</taxon>
        <taxon>Boletales</taxon>
        <taxon>Boletales incertae sedis</taxon>
        <taxon>Leucogyrophana</taxon>
    </lineage>
</organism>
<proteinExistence type="predicted"/>
<gene>
    <name evidence="1" type="ORF">BV22DRAFT_1025352</name>
</gene>
<name>A0ACB8AWT1_9AGAM</name>
<protein>
    <submittedName>
        <fullName evidence="1">Uncharacterized protein</fullName>
    </submittedName>
</protein>
<comment type="caution">
    <text evidence="1">The sequence shown here is derived from an EMBL/GenBank/DDBJ whole genome shotgun (WGS) entry which is preliminary data.</text>
</comment>
<dbReference type="EMBL" id="MU266882">
    <property type="protein sequence ID" value="KAH7917985.1"/>
    <property type="molecule type" value="Genomic_DNA"/>
</dbReference>
<feature type="non-terminal residue" evidence="1">
    <location>
        <position position="1"/>
    </location>
</feature>
<reference evidence="1" key="1">
    <citation type="journal article" date="2021" name="New Phytol.">
        <title>Evolutionary innovations through gain and loss of genes in the ectomycorrhizal Boletales.</title>
        <authorList>
            <person name="Wu G."/>
            <person name="Miyauchi S."/>
            <person name="Morin E."/>
            <person name="Kuo A."/>
            <person name="Drula E."/>
            <person name="Varga T."/>
            <person name="Kohler A."/>
            <person name="Feng B."/>
            <person name="Cao Y."/>
            <person name="Lipzen A."/>
            <person name="Daum C."/>
            <person name="Hundley H."/>
            <person name="Pangilinan J."/>
            <person name="Johnson J."/>
            <person name="Barry K."/>
            <person name="LaButti K."/>
            <person name="Ng V."/>
            <person name="Ahrendt S."/>
            <person name="Min B."/>
            <person name="Choi I.G."/>
            <person name="Park H."/>
            <person name="Plett J.M."/>
            <person name="Magnuson J."/>
            <person name="Spatafora J.W."/>
            <person name="Nagy L.G."/>
            <person name="Henrissat B."/>
            <person name="Grigoriev I.V."/>
            <person name="Yang Z.L."/>
            <person name="Xu J."/>
            <person name="Martin F.M."/>
        </authorList>
    </citation>
    <scope>NUCLEOTIDE SEQUENCE</scope>
    <source>
        <strain evidence="1">KUC20120723A-06</strain>
    </source>
</reference>
<evidence type="ECO:0000313" key="1">
    <source>
        <dbReference type="EMBL" id="KAH7917985.1"/>
    </source>
</evidence>
<sequence length="489" mass="54469">IIVDHGGQKFTRFQTNLDNSQPATPSKIEVHKTPLHPLPAMNIDESTIVGNGEVVEAVLDEVGVKVSPTHANYVKFLAGDQLSIARLCTLANIRAGQEGGFSGFGWGIWVPGLFHAKMADMHGFLVTHWGKPYAGTRNPGSLSFHNTRLHRNPITLSSLPPFRTCRDLVFVSLYARVLHCLCLVCDEATIEDCADKIDTWDALVQHAETIYVRYTDPGIVADLRWKRRKAREKDRQANEGDMVYENAVLYLRDGLISREFTDAVKVGDSGRVVIVLKVFALSYRGNGRTKYAYEMLHLIHNLTHVWPKAVHGIVLNNWLLNPSGRPSGFVKVDLIQEHMNYWIKNVYKAHGSAASWEWLEMIAPCVEVLRHLSKTMNTLLGSKLGSTHEPMDLSTDIPVLMSSPADHDVYKLKIGRILDEDDPPMPDVITDGLHTLTDSTNNPLTDFNRNLACLQTQRRLVPIVGPPPTFLEAETVPPGNSPLSAPLDC</sequence>
<keyword evidence="2" id="KW-1185">Reference proteome</keyword>
<accession>A0ACB8AWT1</accession>
<evidence type="ECO:0000313" key="2">
    <source>
        <dbReference type="Proteomes" id="UP000790709"/>
    </source>
</evidence>